<dbReference type="InterPro" id="IPR009683">
    <property type="entry name" value="Extensin-like_C"/>
</dbReference>
<organism evidence="4 5">
    <name type="scientific">Roseibium denhamense</name>
    <dbReference type="NCBI Taxonomy" id="76305"/>
    <lineage>
        <taxon>Bacteria</taxon>
        <taxon>Pseudomonadati</taxon>
        <taxon>Pseudomonadota</taxon>
        <taxon>Alphaproteobacteria</taxon>
        <taxon>Hyphomicrobiales</taxon>
        <taxon>Stappiaceae</taxon>
        <taxon>Roseibium</taxon>
    </lineage>
</organism>
<dbReference type="Pfam" id="PF06904">
    <property type="entry name" value="Extensin-like_C"/>
    <property type="match status" value="1"/>
</dbReference>
<feature type="domain" description="Extensin-like C-terminal" evidence="3">
    <location>
        <begin position="90"/>
        <end position="246"/>
    </location>
</feature>
<evidence type="ECO:0000256" key="2">
    <source>
        <dbReference type="SAM" id="SignalP"/>
    </source>
</evidence>
<proteinExistence type="predicted"/>
<evidence type="ECO:0000256" key="1">
    <source>
        <dbReference type="SAM" id="MobiDB-lite"/>
    </source>
</evidence>
<keyword evidence="5" id="KW-1185">Reference proteome</keyword>
<protein>
    <submittedName>
        <fullName evidence="4">Uncharacterized conserved protein</fullName>
    </submittedName>
</protein>
<feature type="chain" id="PRO_5045503003" evidence="2">
    <location>
        <begin position="26"/>
        <end position="256"/>
    </location>
</feature>
<reference evidence="4 5" key="1">
    <citation type="submission" date="2017-05" db="EMBL/GenBank/DDBJ databases">
        <authorList>
            <person name="Varghese N."/>
            <person name="Submissions S."/>
        </authorList>
    </citation>
    <scope>NUCLEOTIDE SEQUENCE [LARGE SCALE GENOMIC DNA]</scope>
    <source>
        <strain evidence="4 5">DSM 15949</strain>
    </source>
</reference>
<dbReference type="Proteomes" id="UP001157914">
    <property type="component" value="Unassembled WGS sequence"/>
</dbReference>
<sequence length="256" mass="26884">MTSNVYSIFLAVVTCLPVLGGPVLAAQPLPQMKPLGSGTGHGFVEGVDTPAAKPSSAPKVEKGADPAPDTPARTQTSACVIPGVELTVRSPVDGENGCGFSDAVEVTAVEDGDARIAFSGPVTITCEFAKVFAEWLRDGVMPASEKHLNSESLLVMTGPGYQCRRRNNLPDGKLSEHALGKAVDISGFVVPEGQAVSVEKDWNAKTEKGRFLTDIHASACTHFTTVLGPDADPHHVSHIHLDTGCHGKACDYLICQ</sequence>
<feature type="region of interest" description="Disordered" evidence="1">
    <location>
        <begin position="40"/>
        <end position="75"/>
    </location>
</feature>
<feature type="signal peptide" evidence="2">
    <location>
        <begin position="1"/>
        <end position="25"/>
    </location>
</feature>
<gene>
    <name evidence="4" type="ORF">SAMN06265374_0716</name>
</gene>
<name>A0ABY1NBH3_9HYPH</name>
<dbReference type="RefSeq" id="WP_155191808.1">
    <property type="nucleotide sequence ID" value="NZ_BAAAEA010000001.1"/>
</dbReference>
<comment type="caution">
    <text evidence="4">The sequence shown here is derived from an EMBL/GenBank/DDBJ whole genome shotgun (WGS) entry which is preliminary data.</text>
</comment>
<keyword evidence="2" id="KW-0732">Signal</keyword>
<evidence type="ECO:0000313" key="5">
    <source>
        <dbReference type="Proteomes" id="UP001157914"/>
    </source>
</evidence>
<dbReference type="EMBL" id="FXTT01000001">
    <property type="protein sequence ID" value="SMP05628.1"/>
    <property type="molecule type" value="Genomic_DNA"/>
</dbReference>
<evidence type="ECO:0000259" key="3">
    <source>
        <dbReference type="Pfam" id="PF06904"/>
    </source>
</evidence>
<evidence type="ECO:0000313" key="4">
    <source>
        <dbReference type="EMBL" id="SMP05628.1"/>
    </source>
</evidence>
<accession>A0ABY1NBH3</accession>